<dbReference type="Proteomes" id="UP000007431">
    <property type="component" value="Unassembled WGS sequence"/>
</dbReference>
<keyword evidence="2" id="KW-1185">Reference proteome</keyword>
<name>D8QFP2_SCHCM</name>
<gene>
    <name evidence="1" type="ORF">SCHCODRAFT_112677</name>
</gene>
<dbReference type="VEuPathDB" id="FungiDB:SCHCODRAFT_02514947"/>
<dbReference type="HOGENOM" id="CLU_1732533_0_0_1"/>
<accession>D8QFP2</accession>
<dbReference type="AlphaFoldDB" id="D8QFP2"/>
<dbReference type="KEGG" id="scm:SCHCO_02514947"/>
<dbReference type="RefSeq" id="XP_003028352.1">
    <property type="nucleotide sequence ID" value="XM_003028306.1"/>
</dbReference>
<feature type="non-terminal residue" evidence="1">
    <location>
        <position position="151"/>
    </location>
</feature>
<proteinExistence type="predicted"/>
<dbReference type="InParanoid" id="D8QFP2"/>
<evidence type="ECO:0000313" key="2">
    <source>
        <dbReference type="Proteomes" id="UP000007431"/>
    </source>
</evidence>
<dbReference type="GeneID" id="9592122"/>
<reference evidence="1 2" key="1">
    <citation type="journal article" date="2010" name="Nat. Biotechnol.">
        <title>Genome sequence of the model mushroom Schizophyllum commune.</title>
        <authorList>
            <person name="Ohm R.A."/>
            <person name="de Jong J.F."/>
            <person name="Lugones L.G."/>
            <person name="Aerts A."/>
            <person name="Kothe E."/>
            <person name="Stajich J.E."/>
            <person name="de Vries R.P."/>
            <person name="Record E."/>
            <person name="Levasseur A."/>
            <person name="Baker S.E."/>
            <person name="Bartholomew K.A."/>
            <person name="Coutinho P.M."/>
            <person name="Erdmann S."/>
            <person name="Fowler T.J."/>
            <person name="Gathman A.C."/>
            <person name="Lombard V."/>
            <person name="Henrissat B."/>
            <person name="Knabe N."/>
            <person name="Kuees U."/>
            <person name="Lilly W.W."/>
            <person name="Lindquist E."/>
            <person name="Lucas S."/>
            <person name="Magnuson J.K."/>
            <person name="Piumi F."/>
            <person name="Raudaskoski M."/>
            <person name="Salamov A."/>
            <person name="Schmutz J."/>
            <person name="Schwarze F.W.M.R."/>
            <person name="vanKuyk P.A."/>
            <person name="Horton J.S."/>
            <person name="Grigoriev I.V."/>
            <person name="Woesten H.A.B."/>
        </authorList>
    </citation>
    <scope>NUCLEOTIDE SEQUENCE [LARGE SCALE GENOMIC DNA]</scope>
    <source>
        <strain evidence="2">H4-8 / FGSC 9210</strain>
    </source>
</reference>
<protein>
    <submittedName>
        <fullName evidence="1">Uncharacterized protein</fullName>
    </submittedName>
</protein>
<dbReference type="EMBL" id="GL377311">
    <property type="protein sequence ID" value="EFI93449.1"/>
    <property type="molecule type" value="Genomic_DNA"/>
</dbReference>
<dbReference type="OrthoDB" id="3025460at2759"/>
<sequence length="151" mass="17141">MGPTRQCHLPNAKVNIGRLSKRSLESWAAQLGVLHVADGVPENQRAMTLQRELARLARNGTDMRNGQLRRLPMSESEWPNMPYRLLHGLPMKGAIAKDDPRRDTELSNEQIKDFIMTKLGGKKKRRALKWIDKRIEKGISGADADDDDDEE</sequence>
<evidence type="ECO:0000313" key="1">
    <source>
        <dbReference type="EMBL" id="EFI93449.1"/>
    </source>
</evidence>
<organism evidence="2">
    <name type="scientific">Schizophyllum commune (strain H4-8 / FGSC 9210)</name>
    <name type="common">Split gill fungus</name>
    <dbReference type="NCBI Taxonomy" id="578458"/>
    <lineage>
        <taxon>Eukaryota</taxon>
        <taxon>Fungi</taxon>
        <taxon>Dikarya</taxon>
        <taxon>Basidiomycota</taxon>
        <taxon>Agaricomycotina</taxon>
        <taxon>Agaricomycetes</taxon>
        <taxon>Agaricomycetidae</taxon>
        <taxon>Agaricales</taxon>
        <taxon>Schizophyllaceae</taxon>
        <taxon>Schizophyllum</taxon>
    </lineage>
</organism>